<evidence type="ECO:0000256" key="1">
    <source>
        <dbReference type="SAM" id="Coils"/>
    </source>
</evidence>
<keyword evidence="1" id="KW-0175">Coiled coil</keyword>
<proteinExistence type="predicted"/>
<keyword evidence="4" id="KW-1185">Reference proteome</keyword>
<evidence type="ECO:0000256" key="2">
    <source>
        <dbReference type="SAM" id="MobiDB-lite"/>
    </source>
</evidence>
<organism evidence="3 4">
    <name type="scientific">Melanomma pulvis-pyrius CBS 109.77</name>
    <dbReference type="NCBI Taxonomy" id="1314802"/>
    <lineage>
        <taxon>Eukaryota</taxon>
        <taxon>Fungi</taxon>
        <taxon>Dikarya</taxon>
        <taxon>Ascomycota</taxon>
        <taxon>Pezizomycotina</taxon>
        <taxon>Dothideomycetes</taxon>
        <taxon>Pleosporomycetidae</taxon>
        <taxon>Pleosporales</taxon>
        <taxon>Melanommataceae</taxon>
        <taxon>Melanomma</taxon>
    </lineage>
</organism>
<evidence type="ECO:0000313" key="3">
    <source>
        <dbReference type="EMBL" id="KAF2799155.1"/>
    </source>
</evidence>
<name>A0A6A6XT03_9PLEO</name>
<sequence>METSRSVANLTTEQLYRKRAFDRENQRASRARKKTRIAELEDEVADLKRRLALSEEEAKRSQSNEATLREVIDSARSSLRIGVGSQHAERQRQFVMPSPPSSTSTLERGSVDEEFGAVGLELRSPAVDFGFHGVVEGELPTTGDFGDEVRLGAEEVTADDVEGLVIGGGSTALTFGVPLSPNFDTMSYFWDHIFSTDLFPSTPFSLSSFDLFPSSFPHTPWPSPNETPSPRHSQLMRQWERVPLHIDPSCRLDTVILELFRSSRQRSEKIPEFTGPVFPSIGSLLNPESGSDYSPISNAIGVHGRVTMAMPSLELKIAIMYNMCVYLRWLITPTKQNYEAMPEYLRPLEVQLTIPHPAWIDVIVWPEARERIIRCMDWTEFEILRAIGNHDMSINWPHGLHTVFSASEPGDMRMNPSFERHIRRLENWTMGGKVAERFPFMEGVSAKPKGGG</sequence>
<feature type="region of interest" description="Disordered" evidence="2">
    <location>
        <begin position="85"/>
        <end position="108"/>
    </location>
</feature>
<dbReference type="EMBL" id="MU001769">
    <property type="protein sequence ID" value="KAF2799155.1"/>
    <property type="molecule type" value="Genomic_DNA"/>
</dbReference>
<feature type="coiled-coil region" evidence="1">
    <location>
        <begin position="23"/>
        <end position="64"/>
    </location>
</feature>
<dbReference type="PANTHER" id="PTHR37012">
    <property type="entry name" value="B-ZIP TRANSCRIPTION FACTOR (EUROFUNG)-RELATED"/>
    <property type="match status" value="1"/>
</dbReference>
<gene>
    <name evidence="3" type="ORF">K505DRAFT_321314</name>
</gene>
<dbReference type="AlphaFoldDB" id="A0A6A6XT03"/>
<evidence type="ECO:0008006" key="5">
    <source>
        <dbReference type="Google" id="ProtNLM"/>
    </source>
</evidence>
<evidence type="ECO:0000313" key="4">
    <source>
        <dbReference type="Proteomes" id="UP000799757"/>
    </source>
</evidence>
<accession>A0A6A6XT03</accession>
<dbReference type="Proteomes" id="UP000799757">
    <property type="component" value="Unassembled WGS sequence"/>
</dbReference>
<dbReference type="OrthoDB" id="2985014at2759"/>
<dbReference type="InterPro" id="IPR021833">
    <property type="entry name" value="DUF3425"/>
</dbReference>
<reference evidence="3" key="1">
    <citation type="journal article" date="2020" name="Stud. Mycol.">
        <title>101 Dothideomycetes genomes: a test case for predicting lifestyles and emergence of pathogens.</title>
        <authorList>
            <person name="Haridas S."/>
            <person name="Albert R."/>
            <person name="Binder M."/>
            <person name="Bloem J."/>
            <person name="Labutti K."/>
            <person name="Salamov A."/>
            <person name="Andreopoulos B."/>
            <person name="Baker S."/>
            <person name="Barry K."/>
            <person name="Bills G."/>
            <person name="Bluhm B."/>
            <person name="Cannon C."/>
            <person name="Castanera R."/>
            <person name="Culley D."/>
            <person name="Daum C."/>
            <person name="Ezra D."/>
            <person name="Gonzalez J."/>
            <person name="Henrissat B."/>
            <person name="Kuo A."/>
            <person name="Liang C."/>
            <person name="Lipzen A."/>
            <person name="Lutzoni F."/>
            <person name="Magnuson J."/>
            <person name="Mondo S."/>
            <person name="Nolan M."/>
            <person name="Ohm R."/>
            <person name="Pangilinan J."/>
            <person name="Park H.-J."/>
            <person name="Ramirez L."/>
            <person name="Alfaro M."/>
            <person name="Sun H."/>
            <person name="Tritt A."/>
            <person name="Yoshinaga Y."/>
            <person name="Zwiers L.-H."/>
            <person name="Turgeon B."/>
            <person name="Goodwin S."/>
            <person name="Spatafora J."/>
            <person name="Crous P."/>
            <person name="Grigoriev I."/>
        </authorList>
    </citation>
    <scope>NUCLEOTIDE SEQUENCE</scope>
    <source>
        <strain evidence="3">CBS 109.77</strain>
    </source>
</reference>
<dbReference type="CDD" id="cd14688">
    <property type="entry name" value="bZIP_YAP"/>
    <property type="match status" value="1"/>
</dbReference>
<dbReference type="Pfam" id="PF11905">
    <property type="entry name" value="DUF3425"/>
    <property type="match status" value="1"/>
</dbReference>
<protein>
    <recommendedName>
        <fullName evidence="5">BZIP domain-containing protein</fullName>
    </recommendedName>
</protein>